<gene>
    <name evidence="2" type="ORF">g.6937</name>
</gene>
<feature type="region of interest" description="Disordered" evidence="1">
    <location>
        <begin position="1"/>
        <end position="26"/>
    </location>
</feature>
<organism evidence="2">
    <name type="scientific">Lygus hesperus</name>
    <name type="common">Western plant bug</name>
    <dbReference type="NCBI Taxonomy" id="30085"/>
    <lineage>
        <taxon>Eukaryota</taxon>
        <taxon>Metazoa</taxon>
        <taxon>Ecdysozoa</taxon>
        <taxon>Arthropoda</taxon>
        <taxon>Hexapoda</taxon>
        <taxon>Insecta</taxon>
        <taxon>Pterygota</taxon>
        <taxon>Neoptera</taxon>
        <taxon>Paraneoptera</taxon>
        <taxon>Hemiptera</taxon>
        <taxon>Heteroptera</taxon>
        <taxon>Panheteroptera</taxon>
        <taxon>Cimicomorpha</taxon>
        <taxon>Miridae</taxon>
        <taxon>Mirini</taxon>
        <taxon>Lygus</taxon>
    </lineage>
</organism>
<accession>A0A146KRN6</accession>
<sequence>MNTGKKDLERRRKDGGGAYPDDLCADGSPVMVVETVDSESSQYAGSVDGGSVLAPALGIPTQQRELAECGADIVCAAEDDGGESTSKYDVAVTISPEDVGDDGVGGGNNTNPSGIVVPNGQAHEHYIIDMERYSQASHLGDHDERTVLEVYSNVGSYNDHSQRQSADDDG</sequence>
<name>A0A146KRN6_LYGHE</name>
<evidence type="ECO:0000256" key="1">
    <source>
        <dbReference type="SAM" id="MobiDB-lite"/>
    </source>
</evidence>
<feature type="non-terminal residue" evidence="2">
    <location>
        <position position="170"/>
    </location>
</feature>
<evidence type="ECO:0000313" key="2">
    <source>
        <dbReference type="EMBL" id="JAP97891.1"/>
    </source>
</evidence>
<dbReference type="AlphaFoldDB" id="A0A146KRN6"/>
<feature type="compositionally biased region" description="Basic and acidic residues" evidence="1">
    <location>
        <begin position="1"/>
        <end position="15"/>
    </location>
</feature>
<dbReference type="EMBL" id="GDHC01020737">
    <property type="protein sequence ID" value="JAP97891.1"/>
    <property type="molecule type" value="Transcribed_RNA"/>
</dbReference>
<reference evidence="2" key="1">
    <citation type="journal article" date="2016" name="Gigascience">
        <title>De novo construction of an expanded transcriptome assembly for the western tarnished plant bug, Lygus hesperus.</title>
        <authorList>
            <person name="Tassone E.E."/>
            <person name="Geib S.M."/>
            <person name="Hall B."/>
            <person name="Fabrick J.A."/>
            <person name="Brent C.S."/>
            <person name="Hull J.J."/>
        </authorList>
    </citation>
    <scope>NUCLEOTIDE SEQUENCE</scope>
</reference>
<protein>
    <submittedName>
        <fullName evidence="2">Uncharacterized protein</fullName>
    </submittedName>
</protein>
<proteinExistence type="predicted"/>